<keyword evidence="3" id="KW-1185">Reference proteome</keyword>
<evidence type="ECO:0000313" key="2">
    <source>
        <dbReference type="EMBL" id="MPC72496.1"/>
    </source>
</evidence>
<reference evidence="2 3" key="1">
    <citation type="submission" date="2019-05" db="EMBL/GenBank/DDBJ databases">
        <title>Another draft genome of Portunus trituberculatus and its Hox gene families provides insights of decapod evolution.</title>
        <authorList>
            <person name="Jeong J.-H."/>
            <person name="Song I."/>
            <person name="Kim S."/>
            <person name="Choi T."/>
            <person name="Kim D."/>
            <person name="Ryu S."/>
            <person name="Kim W."/>
        </authorList>
    </citation>
    <scope>NUCLEOTIDE SEQUENCE [LARGE SCALE GENOMIC DNA]</scope>
    <source>
        <tissue evidence="2">Muscle</tissue>
    </source>
</reference>
<dbReference type="AlphaFoldDB" id="A0A5B7HRP7"/>
<comment type="caution">
    <text evidence="2">The sequence shown here is derived from an EMBL/GenBank/DDBJ whole genome shotgun (WGS) entry which is preliminary data.</text>
</comment>
<feature type="signal peptide" evidence="1">
    <location>
        <begin position="1"/>
        <end position="23"/>
    </location>
</feature>
<dbReference type="Proteomes" id="UP000324222">
    <property type="component" value="Unassembled WGS sequence"/>
</dbReference>
<evidence type="ECO:0000256" key="1">
    <source>
        <dbReference type="SAM" id="SignalP"/>
    </source>
</evidence>
<dbReference type="EMBL" id="VSRR010034839">
    <property type="protein sequence ID" value="MPC72496.1"/>
    <property type="molecule type" value="Genomic_DNA"/>
</dbReference>
<evidence type="ECO:0008006" key="4">
    <source>
        <dbReference type="Google" id="ProtNLM"/>
    </source>
</evidence>
<organism evidence="2 3">
    <name type="scientific">Portunus trituberculatus</name>
    <name type="common">Swimming crab</name>
    <name type="synonym">Neptunus trituberculatus</name>
    <dbReference type="NCBI Taxonomy" id="210409"/>
    <lineage>
        <taxon>Eukaryota</taxon>
        <taxon>Metazoa</taxon>
        <taxon>Ecdysozoa</taxon>
        <taxon>Arthropoda</taxon>
        <taxon>Crustacea</taxon>
        <taxon>Multicrustacea</taxon>
        <taxon>Malacostraca</taxon>
        <taxon>Eumalacostraca</taxon>
        <taxon>Eucarida</taxon>
        <taxon>Decapoda</taxon>
        <taxon>Pleocyemata</taxon>
        <taxon>Brachyura</taxon>
        <taxon>Eubrachyura</taxon>
        <taxon>Portunoidea</taxon>
        <taxon>Portunidae</taxon>
        <taxon>Portuninae</taxon>
        <taxon>Portunus</taxon>
    </lineage>
</organism>
<keyword evidence="1" id="KW-0732">Signal</keyword>
<name>A0A5B7HRP7_PORTR</name>
<proteinExistence type="predicted"/>
<accession>A0A5B7HRP7</accession>
<sequence>MHLCWPVCVCVCVCLRSCPPGGASTCARRFSHHLHSPHSRSVSPQCRLYLGTRRWGALQSPARHHCDPRKSQITAERRELVWVTLSCVVRQSYQPPVSAPLPARQDVLNLI</sequence>
<protein>
    <recommendedName>
        <fullName evidence="4">Secreted protein</fullName>
    </recommendedName>
</protein>
<evidence type="ECO:0000313" key="3">
    <source>
        <dbReference type="Proteomes" id="UP000324222"/>
    </source>
</evidence>
<gene>
    <name evidence="2" type="ORF">E2C01_066805</name>
</gene>
<feature type="chain" id="PRO_5022922602" description="Secreted protein" evidence="1">
    <location>
        <begin position="24"/>
        <end position="111"/>
    </location>
</feature>